<dbReference type="InterPro" id="IPR050553">
    <property type="entry name" value="Thioredoxin_ResA/DsbE_sf"/>
</dbReference>
<evidence type="ECO:0000313" key="3">
    <source>
        <dbReference type="EMBL" id="MBD1401702.1"/>
    </source>
</evidence>
<dbReference type="Gene3D" id="3.40.30.10">
    <property type="entry name" value="Glutaredoxin"/>
    <property type="match status" value="1"/>
</dbReference>
<dbReference type="PROSITE" id="PS51352">
    <property type="entry name" value="THIOREDOXIN_2"/>
    <property type="match status" value="1"/>
</dbReference>
<dbReference type="AlphaFoldDB" id="A0A8J6ULS8"/>
<keyword evidence="4" id="KW-1185">Reference proteome</keyword>
<dbReference type="Pfam" id="PF00578">
    <property type="entry name" value="AhpC-TSA"/>
    <property type="match status" value="1"/>
</dbReference>
<dbReference type="PANTHER" id="PTHR42852:SF13">
    <property type="entry name" value="PROTEIN DIPZ"/>
    <property type="match status" value="1"/>
</dbReference>
<sequence length="174" mass="19415">MLFKKISALIVVVSGLLLLSGCPGGPPPSSVVIGEPAPEFTLLTMEGERVSLSDFRGQVVVLNFWATWCPPCREEKPTMEQLYQQKKNDGLVILAVNVEENPHQVVSQYLLQHSYSFPILLDGIKAEVQGLYGVFRYPESYIIDRDGIVVDHFIGGRDWMNSSTYGKIESLLKN</sequence>
<evidence type="ECO:0000313" key="4">
    <source>
        <dbReference type="Proteomes" id="UP000632828"/>
    </source>
</evidence>
<dbReference type="InterPro" id="IPR017937">
    <property type="entry name" value="Thioredoxin_CS"/>
</dbReference>
<dbReference type="PROSITE" id="PS51257">
    <property type="entry name" value="PROKAR_LIPOPROTEIN"/>
    <property type="match status" value="1"/>
</dbReference>
<evidence type="ECO:0000259" key="2">
    <source>
        <dbReference type="PROSITE" id="PS51352"/>
    </source>
</evidence>
<dbReference type="Proteomes" id="UP000632828">
    <property type="component" value="Unassembled WGS sequence"/>
</dbReference>
<accession>A0A8J6ULS8</accession>
<dbReference type="SUPFAM" id="SSF52833">
    <property type="entry name" value="Thioredoxin-like"/>
    <property type="match status" value="1"/>
</dbReference>
<dbReference type="PROSITE" id="PS00194">
    <property type="entry name" value="THIOREDOXIN_1"/>
    <property type="match status" value="1"/>
</dbReference>
<feature type="domain" description="Thioredoxin" evidence="2">
    <location>
        <begin position="31"/>
        <end position="174"/>
    </location>
</feature>
<organism evidence="3 4">
    <name type="scientific">Pelovirga terrestris</name>
    <dbReference type="NCBI Taxonomy" id="2771352"/>
    <lineage>
        <taxon>Bacteria</taxon>
        <taxon>Pseudomonadati</taxon>
        <taxon>Thermodesulfobacteriota</taxon>
        <taxon>Desulfuromonadia</taxon>
        <taxon>Geobacterales</taxon>
        <taxon>Geobacteraceae</taxon>
        <taxon>Pelovirga</taxon>
    </lineage>
</organism>
<dbReference type="RefSeq" id="WP_337906866.1">
    <property type="nucleotide sequence ID" value="NZ_JACWUN010000019.1"/>
</dbReference>
<dbReference type="InterPro" id="IPR036249">
    <property type="entry name" value="Thioredoxin-like_sf"/>
</dbReference>
<comment type="caution">
    <text evidence="3">The sequence shown here is derived from an EMBL/GenBank/DDBJ whole genome shotgun (WGS) entry which is preliminary data.</text>
</comment>
<name>A0A8J6ULS8_9BACT</name>
<dbReference type="PANTHER" id="PTHR42852">
    <property type="entry name" value="THIOL:DISULFIDE INTERCHANGE PROTEIN DSBE"/>
    <property type="match status" value="1"/>
</dbReference>
<dbReference type="InterPro" id="IPR013766">
    <property type="entry name" value="Thioredoxin_domain"/>
</dbReference>
<gene>
    <name evidence="3" type="ORF">ICT70_13630</name>
</gene>
<dbReference type="GO" id="GO:0016491">
    <property type="term" value="F:oxidoreductase activity"/>
    <property type="evidence" value="ECO:0007669"/>
    <property type="project" value="InterPro"/>
</dbReference>
<dbReference type="InterPro" id="IPR000866">
    <property type="entry name" value="AhpC/TSA"/>
</dbReference>
<dbReference type="EMBL" id="JACWUN010000019">
    <property type="protein sequence ID" value="MBD1401702.1"/>
    <property type="molecule type" value="Genomic_DNA"/>
</dbReference>
<evidence type="ECO:0000256" key="1">
    <source>
        <dbReference type="ARBA" id="ARBA00023284"/>
    </source>
</evidence>
<proteinExistence type="predicted"/>
<protein>
    <submittedName>
        <fullName evidence="3">TlpA family protein disulfide reductase</fullName>
    </submittedName>
</protein>
<keyword evidence="1" id="KW-0676">Redox-active center</keyword>
<dbReference type="CDD" id="cd02966">
    <property type="entry name" value="TlpA_like_family"/>
    <property type="match status" value="1"/>
</dbReference>
<dbReference type="GO" id="GO:0016209">
    <property type="term" value="F:antioxidant activity"/>
    <property type="evidence" value="ECO:0007669"/>
    <property type="project" value="InterPro"/>
</dbReference>
<reference evidence="3" key="1">
    <citation type="submission" date="2020-09" db="EMBL/GenBank/DDBJ databases">
        <title>Pelobacter alkaliphilus sp. nov., a novel anaerobic arsenate-reducing bacterium from terrestrial mud volcano.</title>
        <authorList>
            <person name="Khomyakova M.A."/>
            <person name="Merkel A.Y."/>
            <person name="Slobodkin A.I."/>
        </authorList>
    </citation>
    <scope>NUCLEOTIDE SEQUENCE</scope>
    <source>
        <strain evidence="3">M08fum</strain>
    </source>
</reference>